<evidence type="ECO:0000259" key="2">
    <source>
        <dbReference type="Pfam" id="PF14129"/>
    </source>
</evidence>
<evidence type="ECO:0000313" key="3">
    <source>
        <dbReference type="EMBL" id="SBV90780.1"/>
    </source>
</evidence>
<sequence>MQRSVIYIIISILILFSSCGRRPGYVISPDKMTDVLYDIRLAQSIFNDDPQFRSDDMKDALVAGVLKKHNITQAELDTSLLWYSDNIQYYAAINDTVAARLKFRNESLLNSRSAMLSRGAQSNLIIPTFYYLNSYAPTLSFNIDTLKMKSIKNISDFHLKFDIQGLSAKQKAEAAIYFNYKDTLVKTRIPIESNSHYSISKPSLPDSLLNGISGYIHLKNNTSSRSNVLIHNISYIDSVAVTRHKDGLSTRQPNRSTDNIRKESVGRPEPN</sequence>
<proteinExistence type="predicted"/>
<dbReference type="RefSeq" id="WP_296945926.1">
    <property type="nucleotide sequence ID" value="NZ_LT599021.1"/>
</dbReference>
<dbReference type="EMBL" id="FLUL01000001">
    <property type="protein sequence ID" value="SBV90780.1"/>
    <property type="molecule type" value="Genomic_DNA"/>
</dbReference>
<dbReference type="Pfam" id="PF14129">
    <property type="entry name" value="DUF4296"/>
    <property type="match status" value="1"/>
</dbReference>
<gene>
    <name evidence="3" type="ORF">KL86DYS2_10065</name>
</gene>
<feature type="domain" description="DUF4296" evidence="2">
    <location>
        <begin position="23"/>
        <end position="104"/>
    </location>
</feature>
<dbReference type="InterPro" id="IPR025381">
    <property type="entry name" value="DUF4296"/>
</dbReference>
<organism evidence="3">
    <name type="scientific">uncultured Dysgonomonas sp</name>
    <dbReference type="NCBI Taxonomy" id="206096"/>
    <lineage>
        <taxon>Bacteria</taxon>
        <taxon>Pseudomonadati</taxon>
        <taxon>Bacteroidota</taxon>
        <taxon>Bacteroidia</taxon>
        <taxon>Bacteroidales</taxon>
        <taxon>Dysgonomonadaceae</taxon>
        <taxon>Dysgonomonas</taxon>
        <taxon>environmental samples</taxon>
    </lineage>
</organism>
<reference evidence="3" key="1">
    <citation type="submission" date="2016-04" db="EMBL/GenBank/DDBJ databases">
        <authorList>
            <person name="Evans L.H."/>
            <person name="Alamgir A."/>
            <person name="Owens N."/>
            <person name="Weber N.D."/>
            <person name="Virtaneva K."/>
            <person name="Barbian K."/>
            <person name="Babar A."/>
            <person name="Rosenke K."/>
        </authorList>
    </citation>
    <scope>NUCLEOTIDE SEQUENCE</scope>
    <source>
        <strain evidence="3">86-2</strain>
    </source>
</reference>
<name>A0A212IU92_9BACT</name>
<protein>
    <recommendedName>
        <fullName evidence="2">DUF4296 domain-containing protein</fullName>
    </recommendedName>
</protein>
<evidence type="ECO:0000256" key="1">
    <source>
        <dbReference type="SAM" id="MobiDB-lite"/>
    </source>
</evidence>
<dbReference type="PROSITE" id="PS51257">
    <property type="entry name" value="PROKAR_LIPOPROTEIN"/>
    <property type="match status" value="1"/>
</dbReference>
<feature type="compositionally biased region" description="Basic and acidic residues" evidence="1">
    <location>
        <begin position="258"/>
        <end position="271"/>
    </location>
</feature>
<dbReference type="AlphaFoldDB" id="A0A212IU92"/>
<feature type="region of interest" description="Disordered" evidence="1">
    <location>
        <begin position="246"/>
        <end position="271"/>
    </location>
</feature>
<accession>A0A212IU92</accession>